<dbReference type="SUPFAM" id="SSF56042">
    <property type="entry name" value="PurM C-terminal domain-like"/>
    <property type="match status" value="1"/>
</dbReference>
<keyword evidence="6 9" id="KW-0067">ATP-binding</keyword>
<feature type="domain" description="PurM-like C-terminal" evidence="11">
    <location>
        <begin position="173"/>
        <end position="261"/>
    </location>
</feature>
<comment type="subunit">
    <text evidence="9">Homodimer.</text>
</comment>
<dbReference type="InterPro" id="IPR004536">
    <property type="entry name" value="SPS/SelD"/>
</dbReference>
<dbReference type="NCBIfam" id="NF002098">
    <property type="entry name" value="PRK00943.1"/>
    <property type="match status" value="1"/>
</dbReference>
<keyword evidence="3 9" id="KW-0479">Metal-binding</keyword>
<dbReference type="PANTHER" id="PTHR10256:SF0">
    <property type="entry name" value="INACTIVE SELENIDE, WATER DIKINASE-LIKE PROTEIN-RELATED"/>
    <property type="match status" value="1"/>
</dbReference>
<dbReference type="Gene3D" id="3.90.650.10">
    <property type="entry name" value="PurM-like C-terminal domain"/>
    <property type="match status" value="1"/>
</dbReference>
<dbReference type="EMBL" id="VFPQ01000001">
    <property type="protein sequence ID" value="TQM74483.1"/>
    <property type="molecule type" value="Genomic_DNA"/>
</dbReference>
<dbReference type="PANTHER" id="PTHR10256">
    <property type="entry name" value="SELENIDE, WATER DIKINASE"/>
    <property type="match status" value="1"/>
</dbReference>
<evidence type="ECO:0000256" key="6">
    <source>
        <dbReference type="ARBA" id="ARBA00022840"/>
    </source>
</evidence>
<feature type="binding site" description="in other chain" evidence="9">
    <location>
        <position position="94"/>
    </location>
    <ligand>
        <name>ATP</name>
        <dbReference type="ChEBI" id="CHEBI:30616"/>
        <note>ligand shared between dimeric partners</note>
    </ligand>
</feature>
<comment type="catalytic activity">
    <reaction evidence="9">
        <text>hydrogenselenide + ATP + H2O = selenophosphate + AMP + phosphate + 2 H(+)</text>
        <dbReference type="Rhea" id="RHEA:18737"/>
        <dbReference type="ChEBI" id="CHEBI:15377"/>
        <dbReference type="ChEBI" id="CHEBI:15378"/>
        <dbReference type="ChEBI" id="CHEBI:16144"/>
        <dbReference type="ChEBI" id="CHEBI:29317"/>
        <dbReference type="ChEBI" id="CHEBI:30616"/>
        <dbReference type="ChEBI" id="CHEBI:43474"/>
        <dbReference type="ChEBI" id="CHEBI:456215"/>
        <dbReference type="EC" id="2.7.9.3"/>
    </reaction>
</comment>
<dbReference type="InterPro" id="IPR036921">
    <property type="entry name" value="PurM-like_N_sf"/>
</dbReference>
<gene>
    <name evidence="9" type="primary">selD</name>
    <name evidence="12" type="ORF">FHX40_1159</name>
</gene>
<dbReference type="Pfam" id="PF00586">
    <property type="entry name" value="AIRS"/>
    <property type="match status" value="1"/>
</dbReference>
<feature type="domain" description="PurM-like N-terminal" evidence="10">
    <location>
        <begin position="52"/>
        <end position="159"/>
    </location>
</feature>
<dbReference type="GO" id="GO:0000287">
    <property type="term" value="F:magnesium ion binding"/>
    <property type="evidence" value="ECO:0007669"/>
    <property type="project" value="UniProtKB-UniRule"/>
</dbReference>
<dbReference type="GO" id="GO:0005524">
    <property type="term" value="F:ATP binding"/>
    <property type="evidence" value="ECO:0007669"/>
    <property type="project" value="UniProtKB-UniRule"/>
</dbReference>
<dbReference type="InterPro" id="IPR023061">
    <property type="entry name" value="SelD_I"/>
</dbReference>
<dbReference type="AlphaFoldDB" id="A0A543IV84"/>
<dbReference type="PROSITE" id="PS51257">
    <property type="entry name" value="PROKAR_LIPOPROTEIN"/>
    <property type="match status" value="1"/>
</dbReference>
<evidence type="ECO:0000313" key="12">
    <source>
        <dbReference type="EMBL" id="TQM74483.1"/>
    </source>
</evidence>
<accession>A0A543IV84</accession>
<evidence type="ECO:0000256" key="1">
    <source>
        <dbReference type="ARBA" id="ARBA00008026"/>
    </source>
</evidence>
<dbReference type="Gene3D" id="3.30.1330.10">
    <property type="entry name" value="PurM-like, N-terminal domain"/>
    <property type="match status" value="1"/>
</dbReference>
<dbReference type="FunFam" id="3.30.1330.10:FF:000003">
    <property type="entry name" value="Selenide, water dikinase"/>
    <property type="match status" value="1"/>
</dbReference>
<evidence type="ECO:0000256" key="8">
    <source>
        <dbReference type="ARBA" id="ARBA00023266"/>
    </source>
</evidence>
<comment type="caution">
    <text evidence="12">The sequence shown here is derived from an EMBL/GenBank/DDBJ whole genome shotgun (WGS) entry which is preliminary data.</text>
</comment>
<evidence type="ECO:0000259" key="10">
    <source>
        <dbReference type="Pfam" id="PF00586"/>
    </source>
</evidence>
<keyword evidence="13" id="KW-1185">Reference proteome</keyword>
<dbReference type="CDD" id="cd02195">
    <property type="entry name" value="SelD"/>
    <property type="match status" value="1"/>
</dbReference>
<keyword evidence="4 9" id="KW-0547">Nucleotide-binding</keyword>
<dbReference type="NCBIfam" id="TIGR00476">
    <property type="entry name" value="selD"/>
    <property type="match status" value="1"/>
</dbReference>
<comment type="function">
    <text evidence="9">Synthesizes selenophosphate from selenide and ATP.</text>
</comment>
<comment type="cofactor">
    <cofactor evidence="9">
        <name>Mg(2+)</name>
        <dbReference type="ChEBI" id="CHEBI:18420"/>
    </cofactor>
    <text evidence="9">Binds 1 Mg(2+) ion per monomer.</text>
</comment>
<evidence type="ECO:0000256" key="7">
    <source>
        <dbReference type="ARBA" id="ARBA00022842"/>
    </source>
</evidence>
<feature type="binding site" evidence="9">
    <location>
        <position position="227"/>
    </location>
    <ligand>
        <name>Mg(2+)</name>
        <dbReference type="ChEBI" id="CHEBI:18420"/>
    </ligand>
</feature>
<proteinExistence type="inferred from homology"/>
<organism evidence="12 13">
    <name type="scientific">Thermopolyspora flexuosa</name>
    <dbReference type="NCBI Taxonomy" id="103836"/>
    <lineage>
        <taxon>Bacteria</taxon>
        <taxon>Bacillati</taxon>
        <taxon>Actinomycetota</taxon>
        <taxon>Actinomycetes</taxon>
        <taxon>Streptosporangiales</taxon>
        <taxon>Streptosporangiaceae</taxon>
        <taxon>Thermopolyspora</taxon>
    </lineage>
</organism>
<evidence type="ECO:0000256" key="9">
    <source>
        <dbReference type="HAMAP-Rule" id="MF_00625"/>
    </source>
</evidence>
<keyword evidence="7 9" id="KW-0460">Magnesium</keyword>
<dbReference type="RefSeq" id="WP_211350176.1">
    <property type="nucleotide sequence ID" value="NZ_BMPV01000003.1"/>
</dbReference>
<feature type="binding site" evidence="9">
    <location>
        <position position="54"/>
    </location>
    <ligand>
        <name>Mg(2+)</name>
        <dbReference type="ChEBI" id="CHEBI:18420"/>
    </ligand>
</feature>
<feature type="site" description="Important for catalytic activity" evidence="9">
    <location>
        <position position="20"/>
    </location>
</feature>
<dbReference type="EC" id="2.7.9.3" evidence="9"/>
<feature type="binding site" description="in other chain" evidence="9">
    <location>
        <begin position="51"/>
        <end position="53"/>
    </location>
    <ligand>
        <name>ATP</name>
        <dbReference type="ChEBI" id="CHEBI:30616"/>
        <note>ligand shared between dimeric partners</note>
    </ligand>
</feature>
<keyword evidence="5 9" id="KW-0418">Kinase</keyword>
<evidence type="ECO:0000256" key="3">
    <source>
        <dbReference type="ARBA" id="ARBA00022723"/>
    </source>
</evidence>
<keyword evidence="2 9" id="KW-0808">Transferase</keyword>
<evidence type="ECO:0000256" key="4">
    <source>
        <dbReference type="ARBA" id="ARBA00022741"/>
    </source>
</evidence>
<feature type="binding site" evidence="9">
    <location>
        <position position="94"/>
    </location>
    <ligand>
        <name>Mg(2+)</name>
        <dbReference type="ChEBI" id="CHEBI:18420"/>
    </ligand>
</feature>
<dbReference type="Pfam" id="PF02769">
    <property type="entry name" value="AIRS_C"/>
    <property type="match status" value="1"/>
</dbReference>
<dbReference type="PIRSF" id="PIRSF036407">
    <property type="entry name" value="Selenphspht_syn"/>
    <property type="match status" value="1"/>
</dbReference>
<dbReference type="GO" id="GO:0004756">
    <property type="term" value="F:selenide, water dikinase activity"/>
    <property type="evidence" value="ECO:0007669"/>
    <property type="project" value="UniProtKB-UniRule"/>
</dbReference>
<feature type="binding site" evidence="9">
    <location>
        <begin position="142"/>
        <end position="144"/>
    </location>
    <ligand>
        <name>ATP</name>
        <dbReference type="ChEBI" id="CHEBI:30616"/>
        <note>ligand shared between dimeric partners</note>
    </ligand>
</feature>
<comment type="similarity">
    <text evidence="1 9">Belongs to the selenophosphate synthase 1 family. Class I subfamily.</text>
</comment>
<dbReference type="HAMAP" id="MF_00625">
    <property type="entry name" value="SelD"/>
    <property type="match status" value="1"/>
</dbReference>
<feature type="binding site" description="in other chain" evidence="9">
    <location>
        <position position="71"/>
    </location>
    <ligand>
        <name>ATP</name>
        <dbReference type="ChEBI" id="CHEBI:30616"/>
        <note>ligand shared between dimeric partners</note>
    </ligand>
</feature>
<sequence>MAALTKRLTHYATGGGCACKIPPGELEDVLAGLGVAAPANAPGEIVVGLENGDDAAVVRVAGDNAVVSTVDFFTPVVDDPFDWGRIAAANALSDVYAMGGRPVVAVNLLCWPRDVLPYDVAVEVLRGGAQMAAQAGCHVAGGHSVDDPQPKYGLAVTGLADPDRLLRSDAGEPGMPLSLTKPLGLGVLNNRHKATGEVFPEAIATMTRLNDEASAAALAAGIRCATDVTGFGLLGHVYKLARASGVTAVIDAAAVPFLEGAREAVRDGYVPGGTRRNLAWVTPVTDFGTTDEETRLLLADAQTSGGLLLAGEIPGAPVIGELRPPGPHAVVVR</sequence>
<evidence type="ECO:0000256" key="2">
    <source>
        <dbReference type="ARBA" id="ARBA00022679"/>
    </source>
</evidence>
<dbReference type="SUPFAM" id="SSF55326">
    <property type="entry name" value="PurM N-terminal domain-like"/>
    <property type="match status" value="1"/>
</dbReference>
<dbReference type="InterPro" id="IPR010918">
    <property type="entry name" value="PurM-like_C_dom"/>
</dbReference>
<dbReference type="InterPro" id="IPR016188">
    <property type="entry name" value="PurM-like_N"/>
</dbReference>
<evidence type="ECO:0000313" key="13">
    <source>
        <dbReference type="Proteomes" id="UP000319213"/>
    </source>
</evidence>
<dbReference type="GO" id="GO:0005737">
    <property type="term" value="C:cytoplasm"/>
    <property type="evidence" value="ECO:0007669"/>
    <property type="project" value="TreeGrafter"/>
</dbReference>
<name>A0A543IV84_9ACTN</name>
<evidence type="ECO:0000256" key="5">
    <source>
        <dbReference type="ARBA" id="ARBA00022777"/>
    </source>
</evidence>
<feature type="active site" evidence="9">
    <location>
        <position position="17"/>
    </location>
</feature>
<feature type="binding site" description="in other chain" evidence="9">
    <location>
        <position position="20"/>
    </location>
    <ligand>
        <name>ATP</name>
        <dbReference type="ChEBI" id="CHEBI:30616"/>
        <note>ligand shared between dimeric partners</note>
    </ligand>
</feature>
<keyword evidence="8 9" id="KW-0711">Selenium</keyword>
<dbReference type="GO" id="GO:0016260">
    <property type="term" value="P:selenocysteine biosynthetic process"/>
    <property type="evidence" value="ECO:0007669"/>
    <property type="project" value="InterPro"/>
</dbReference>
<protein>
    <recommendedName>
        <fullName evidence="9">Selenide, water dikinase</fullName>
        <ecNumber evidence="9">2.7.9.3</ecNumber>
    </recommendedName>
    <alternativeName>
        <fullName evidence="9">Selenium donor protein</fullName>
    </alternativeName>
    <alternativeName>
        <fullName evidence="9">Selenophosphate synthase</fullName>
    </alternativeName>
</protein>
<dbReference type="Proteomes" id="UP000319213">
    <property type="component" value="Unassembled WGS sequence"/>
</dbReference>
<dbReference type="InterPro" id="IPR036676">
    <property type="entry name" value="PurM-like_C_sf"/>
</dbReference>
<evidence type="ECO:0000259" key="11">
    <source>
        <dbReference type="Pfam" id="PF02769"/>
    </source>
</evidence>
<reference evidence="12 13" key="1">
    <citation type="submission" date="2019-06" db="EMBL/GenBank/DDBJ databases">
        <title>Sequencing the genomes of 1000 actinobacteria strains.</title>
        <authorList>
            <person name="Klenk H.-P."/>
        </authorList>
    </citation>
    <scope>NUCLEOTIDE SEQUENCE [LARGE SCALE GENOMIC DNA]</scope>
    <source>
        <strain evidence="12 13">DSM 43186</strain>
    </source>
</reference>